<evidence type="ECO:0000256" key="3">
    <source>
        <dbReference type="ARBA" id="ARBA00022989"/>
    </source>
</evidence>
<dbReference type="InterPro" id="IPR019408">
    <property type="entry name" value="7TM_GPCR_serpentine_rcpt_Srab"/>
</dbReference>
<keyword evidence="4 5" id="KW-0472">Membrane</keyword>
<evidence type="ECO:0000256" key="4">
    <source>
        <dbReference type="ARBA" id="ARBA00023136"/>
    </source>
</evidence>
<feature type="transmembrane region" description="Helical" evidence="5">
    <location>
        <begin position="74"/>
        <end position="92"/>
    </location>
</feature>
<protein>
    <submittedName>
        <fullName evidence="7">Uncharacterized protein</fullName>
    </submittedName>
</protein>
<accession>A0A914VGF7</accession>
<sequence length="290" mass="32694">MTVAVYHVTTVVSSKSIDQLCEKVALTGRSCTRLQGMSSFGAFTVATSLIFLAIERICATVQYKTYESNGGRRLGVLLCVTQWLVSMPALPFHGDVDTRYPYCQSSVVRPRASQGVMAFMLIAQIVGLIAFVTLVEVNKRKVNRHIFNSALKLLSMRYQLKENVTTTKLMIPICVCSCFLYTAVLIADIILLNDLPDNAPLTEPIAQKIIFIARNRELIGFAIPISTFTFCAVIFSHSKHIRRAAITLVGYHRDSKIAPMRQTRFVRQSTMIEAEQIKQRYFEALKKQWQ</sequence>
<proteinExistence type="predicted"/>
<dbReference type="Pfam" id="PF10292">
    <property type="entry name" value="7TM_GPCR_Srab"/>
    <property type="match status" value="1"/>
</dbReference>
<reference evidence="7" key="1">
    <citation type="submission" date="2022-11" db="UniProtKB">
        <authorList>
            <consortium name="WormBaseParasite"/>
        </authorList>
    </citation>
    <scope>IDENTIFICATION</scope>
</reference>
<comment type="subcellular location">
    <subcellularLocation>
        <location evidence="1">Membrane</location>
        <topology evidence="1">Multi-pass membrane protein</topology>
    </subcellularLocation>
</comment>
<dbReference type="PANTHER" id="PTHR46561">
    <property type="entry name" value="SERPENTINE RECEPTOR, CLASS AB (CLASS A-LIKE)-RELATED"/>
    <property type="match status" value="1"/>
</dbReference>
<evidence type="ECO:0000256" key="2">
    <source>
        <dbReference type="ARBA" id="ARBA00022692"/>
    </source>
</evidence>
<evidence type="ECO:0000313" key="7">
    <source>
        <dbReference type="WBParaSite" id="PSAMB.scaffold1925size26643.g15526.t1"/>
    </source>
</evidence>
<feature type="transmembrane region" description="Helical" evidence="5">
    <location>
        <begin position="36"/>
        <end position="54"/>
    </location>
</feature>
<feature type="transmembrane region" description="Helical" evidence="5">
    <location>
        <begin position="169"/>
        <end position="192"/>
    </location>
</feature>
<keyword evidence="3 5" id="KW-1133">Transmembrane helix</keyword>
<keyword evidence="6" id="KW-1185">Reference proteome</keyword>
<dbReference type="InterPro" id="IPR053286">
    <property type="entry name" value="Nematode_rcpt-like_srab"/>
</dbReference>
<dbReference type="AlphaFoldDB" id="A0A914VGF7"/>
<evidence type="ECO:0000313" key="6">
    <source>
        <dbReference type="Proteomes" id="UP000887566"/>
    </source>
</evidence>
<dbReference type="Proteomes" id="UP000887566">
    <property type="component" value="Unplaced"/>
</dbReference>
<dbReference type="PANTHER" id="PTHR46561:SF11">
    <property type="entry name" value="SERPENTINE RECEPTOR CLASS ALPHA_BETA-14"/>
    <property type="match status" value="1"/>
</dbReference>
<name>A0A914VGF7_9BILA</name>
<dbReference type="WBParaSite" id="PSAMB.scaffold1925size26643.g15526.t1">
    <property type="protein sequence ID" value="PSAMB.scaffold1925size26643.g15526.t1"/>
    <property type="gene ID" value="PSAMB.scaffold1925size26643.g15526"/>
</dbReference>
<feature type="transmembrane region" description="Helical" evidence="5">
    <location>
        <begin position="112"/>
        <end position="135"/>
    </location>
</feature>
<dbReference type="GO" id="GO:0016020">
    <property type="term" value="C:membrane"/>
    <property type="evidence" value="ECO:0007669"/>
    <property type="project" value="UniProtKB-SubCell"/>
</dbReference>
<feature type="transmembrane region" description="Helical" evidence="5">
    <location>
        <begin position="218"/>
        <end position="235"/>
    </location>
</feature>
<organism evidence="6 7">
    <name type="scientific">Plectus sambesii</name>
    <dbReference type="NCBI Taxonomy" id="2011161"/>
    <lineage>
        <taxon>Eukaryota</taxon>
        <taxon>Metazoa</taxon>
        <taxon>Ecdysozoa</taxon>
        <taxon>Nematoda</taxon>
        <taxon>Chromadorea</taxon>
        <taxon>Plectida</taxon>
        <taxon>Plectina</taxon>
        <taxon>Plectoidea</taxon>
        <taxon>Plectidae</taxon>
        <taxon>Plectus</taxon>
    </lineage>
</organism>
<keyword evidence="2 5" id="KW-0812">Transmembrane</keyword>
<evidence type="ECO:0000256" key="1">
    <source>
        <dbReference type="ARBA" id="ARBA00004141"/>
    </source>
</evidence>
<evidence type="ECO:0000256" key="5">
    <source>
        <dbReference type="SAM" id="Phobius"/>
    </source>
</evidence>